<accession>A0AA48GQD7</accession>
<proteinExistence type="predicted"/>
<dbReference type="AlphaFoldDB" id="A0AA48GQD7"/>
<evidence type="ECO:0000313" key="3">
    <source>
        <dbReference type="Proteomes" id="UP001238179"/>
    </source>
</evidence>
<keyword evidence="3" id="KW-1185">Reference proteome</keyword>
<dbReference type="KEGG" id="msil:METEAL_29690"/>
<sequence>MIRNIVAVLLVAGSVAPGAWGAAPAQAKALHLRTIEKYPAPKLEKVNGREIKFLLDPAKLKGSPEEAFALVWDRVKASAARNGFTITEKAEKPLKIEKAYKEYFDTPGQDLWKKGYLVRITQKFKKGVAEFQVGLTIKAVNPDANVAMATPLKVVGVEKVKVEAEENAGPAAGGGLDGYVEKGASFNVTLDSLGKLTLGDFAKYMPELATLGIPADTKLVGNRAYSVRVKPGAVELAGTDDCGFSMEGWSTTPGGAPYLYDFSYGYGDIDFYDSAALHEASEKFYYKVVLGDLGDLAMPQAEKWGGSKVRKLMNRPISR</sequence>
<organism evidence="2 3">
    <name type="scientific">Mesoterricola silvestris</name>
    <dbReference type="NCBI Taxonomy" id="2927979"/>
    <lineage>
        <taxon>Bacteria</taxon>
        <taxon>Pseudomonadati</taxon>
        <taxon>Acidobacteriota</taxon>
        <taxon>Holophagae</taxon>
        <taxon>Holophagales</taxon>
        <taxon>Holophagaceae</taxon>
        <taxon>Mesoterricola</taxon>
    </lineage>
</organism>
<evidence type="ECO:0000256" key="1">
    <source>
        <dbReference type="SAM" id="SignalP"/>
    </source>
</evidence>
<dbReference type="RefSeq" id="WP_316412463.1">
    <property type="nucleotide sequence ID" value="NZ_AP027080.1"/>
</dbReference>
<keyword evidence="1" id="KW-0732">Signal</keyword>
<protein>
    <submittedName>
        <fullName evidence="2">Uncharacterized protein</fullName>
    </submittedName>
</protein>
<evidence type="ECO:0000313" key="2">
    <source>
        <dbReference type="EMBL" id="BDU73795.1"/>
    </source>
</evidence>
<feature type="signal peptide" evidence="1">
    <location>
        <begin position="1"/>
        <end position="21"/>
    </location>
</feature>
<dbReference type="Proteomes" id="UP001238179">
    <property type="component" value="Chromosome"/>
</dbReference>
<feature type="chain" id="PRO_5041467922" evidence="1">
    <location>
        <begin position="22"/>
        <end position="319"/>
    </location>
</feature>
<dbReference type="EMBL" id="AP027080">
    <property type="protein sequence ID" value="BDU73795.1"/>
    <property type="molecule type" value="Genomic_DNA"/>
</dbReference>
<reference evidence="3" key="1">
    <citation type="journal article" date="2023" name="Int. J. Syst. Evol. Microbiol.">
        <title>Mesoterricola silvestris gen. nov., sp. nov., Mesoterricola sediminis sp. nov., Geothrix oryzae sp. nov., Geothrix edaphica sp. nov., Geothrix rubra sp. nov., and Geothrix limicola sp. nov., six novel members of Acidobacteriota isolated from soils.</title>
        <authorList>
            <person name="Itoh H."/>
            <person name="Sugisawa Y."/>
            <person name="Mise K."/>
            <person name="Xu Z."/>
            <person name="Kuniyasu M."/>
            <person name="Ushijima N."/>
            <person name="Kawano K."/>
            <person name="Kobayashi E."/>
            <person name="Shiratori Y."/>
            <person name="Masuda Y."/>
            <person name="Senoo K."/>
        </authorList>
    </citation>
    <scope>NUCLEOTIDE SEQUENCE [LARGE SCALE GENOMIC DNA]</scope>
    <source>
        <strain evidence="3">W79</strain>
    </source>
</reference>
<gene>
    <name evidence="2" type="ORF">METEAL_29690</name>
</gene>
<name>A0AA48GQD7_9BACT</name>